<dbReference type="Pfam" id="PF05173">
    <property type="entry name" value="DapB_C"/>
    <property type="match status" value="1"/>
</dbReference>
<feature type="binding site" evidence="9">
    <location>
        <begin position="148"/>
        <end position="149"/>
    </location>
    <ligand>
        <name>(S)-2,3,4,5-tetrahydrodipicolinate</name>
        <dbReference type="ChEBI" id="CHEBI:16845"/>
    </ligand>
</feature>
<dbReference type="GO" id="GO:0051287">
    <property type="term" value="F:NAD binding"/>
    <property type="evidence" value="ECO:0007669"/>
    <property type="project" value="UniProtKB-UniRule"/>
</dbReference>
<dbReference type="CDD" id="cd02274">
    <property type="entry name" value="DHDPR_N"/>
    <property type="match status" value="1"/>
</dbReference>
<evidence type="ECO:0000259" key="12">
    <source>
        <dbReference type="Pfam" id="PF05173"/>
    </source>
</evidence>
<keyword evidence="8 9" id="KW-0457">Lysine biosynthesis</keyword>
<dbReference type="PANTHER" id="PTHR20836:SF7">
    <property type="entry name" value="4-HYDROXY-TETRAHYDRODIPICOLINATE REDUCTASE"/>
    <property type="match status" value="1"/>
</dbReference>
<dbReference type="SUPFAM" id="SSF51735">
    <property type="entry name" value="NAD(P)-binding Rossmann-fold domains"/>
    <property type="match status" value="1"/>
</dbReference>
<comment type="catalytic activity">
    <reaction evidence="9">
        <text>(S)-2,3,4,5-tetrahydrodipicolinate + NAD(+) + H2O = (2S,4S)-4-hydroxy-2,3,4,5-tetrahydrodipicolinate + NADH + H(+)</text>
        <dbReference type="Rhea" id="RHEA:35323"/>
        <dbReference type="ChEBI" id="CHEBI:15377"/>
        <dbReference type="ChEBI" id="CHEBI:15378"/>
        <dbReference type="ChEBI" id="CHEBI:16845"/>
        <dbReference type="ChEBI" id="CHEBI:57540"/>
        <dbReference type="ChEBI" id="CHEBI:57945"/>
        <dbReference type="ChEBI" id="CHEBI:67139"/>
        <dbReference type="EC" id="1.17.1.8"/>
    </reaction>
</comment>
<evidence type="ECO:0000259" key="11">
    <source>
        <dbReference type="Pfam" id="PF01113"/>
    </source>
</evidence>
<dbReference type="EC" id="1.17.1.8" evidence="9 10"/>
<evidence type="ECO:0000256" key="6">
    <source>
        <dbReference type="ARBA" id="ARBA00023002"/>
    </source>
</evidence>
<dbReference type="SUPFAM" id="SSF55347">
    <property type="entry name" value="Glyceraldehyde-3-phosphate dehydrogenase-like, C-terminal domain"/>
    <property type="match status" value="1"/>
</dbReference>
<feature type="binding site" evidence="9">
    <location>
        <begin position="81"/>
        <end position="83"/>
    </location>
    <ligand>
        <name>NAD(+)</name>
        <dbReference type="ChEBI" id="CHEBI:57540"/>
    </ligand>
</feature>
<evidence type="ECO:0000256" key="3">
    <source>
        <dbReference type="ARBA" id="ARBA00022605"/>
    </source>
</evidence>
<feature type="domain" description="Dihydrodipicolinate reductase N-terminal" evidence="11">
    <location>
        <begin position="1"/>
        <end position="108"/>
    </location>
</feature>
<comment type="caution">
    <text evidence="9">Lacks conserved residue(s) required for the propagation of feature annotation.</text>
</comment>
<evidence type="ECO:0000313" key="13">
    <source>
        <dbReference type="EMBL" id="SEN82621.1"/>
    </source>
</evidence>
<dbReference type="STRING" id="215200.SAMN05216454_1166"/>
<dbReference type="Pfam" id="PF01113">
    <property type="entry name" value="DapB_N"/>
    <property type="match status" value="1"/>
</dbReference>
<dbReference type="GO" id="GO:0050661">
    <property type="term" value="F:NADP binding"/>
    <property type="evidence" value="ECO:0007669"/>
    <property type="project" value="UniProtKB-UniRule"/>
</dbReference>
<feature type="binding site" evidence="9">
    <location>
        <position position="139"/>
    </location>
    <ligand>
        <name>(S)-2,3,4,5-tetrahydrodipicolinate</name>
        <dbReference type="ChEBI" id="CHEBI:16845"/>
    </ligand>
</feature>
<comment type="subcellular location">
    <subcellularLocation>
        <location evidence="9">Cytoplasm</location>
    </subcellularLocation>
</comment>
<dbReference type="AlphaFoldDB" id="A0A1H8JPX7"/>
<keyword evidence="3 9" id="KW-0028">Amino-acid biosynthesis</keyword>
<dbReference type="InterPro" id="IPR000846">
    <property type="entry name" value="DapB_N"/>
</dbReference>
<evidence type="ECO:0000256" key="10">
    <source>
        <dbReference type="NCBIfam" id="TIGR00036"/>
    </source>
</evidence>
<dbReference type="GO" id="GO:0005829">
    <property type="term" value="C:cytosol"/>
    <property type="evidence" value="ECO:0007669"/>
    <property type="project" value="TreeGrafter"/>
</dbReference>
<dbReference type="HAMAP" id="MF_00102">
    <property type="entry name" value="DapB"/>
    <property type="match status" value="1"/>
</dbReference>
<dbReference type="PROSITE" id="PS01298">
    <property type="entry name" value="DAPB"/>
    <property type="match status" value="1"/>
</dbReference>
<evidence type="ECO:0000256" key="8">
    <source>
        <dbReference type="ARBA" id="ARBA00023154"/>
    </source>
</evidence>
<evidence type="ECO:0000256" key="4">
    <source>
        <dbReference type="ARBA" id="ARBA00022857"/>
    </source>
</evidence>
<dbReference type="GO" id="GO:0019877">
    <property type="term" value="P:diaminopimelate biosynthetic process"/>
    <property type="evidence" value="ECO:0007669"/>
    <property type="project" value="UniProtKB-UniRule"/>
</dbReference>
<proteinExistence type="inferred from homology"/>
<organism evidence="13 14">
    <name type="scientific">Peptostreptococcus russellii</name>
    <dbReference type="NCBI Taxonomy" id="215200"/>
    <lineage>
        <taxon>Bacteria</taxon>
        <taxon>Bacillati</taxon>
        <taxon>Bacillota</taxon>
        <taxon>Clostridia</taxon>
        <taxon>Peptostreptococcales</taxon>
        <taxon>Peptostreptococcaceae</taxon>
        <taxon>Peptostreptococcus</taxon>
    </lineage>
</organism>
<evidence type="ECO:0000256" key="7">
    <source>
        <dbReference type="ARBA" id="ARBA00023027"/>
    </source>
</evidence>
<keyword evidence="2 9" id="KW-0963">Cytoplasm</keyword>
<dbReference type="RefSeq" id="WP_091975968.1">
    <property type="nucleotide sequence ID" value="NZ_FODF01000016.1"/>
</dbReference>
<feature type="active site" description="Proton donor" evidence="9">
    <location>
        <position position="142"/>
    </location>
</feature>
<feature type="binding site" evidence="9">
    <location>
        <position position="34"/>
    </location>
    <ligand>
        <name>NAD(+)</name>
        <dbReference type="ChEBI" id="CHEBI:57540"/>
    </ligand>
</feature>
<dbReference type="Proteomes" id="UP000199512">
    <property type="component" value="Unassembled WGS sequence"/>
</dbReference>
<comment type="subunit">
    <text evidence="9">Homotetramer.</text>
</comment>
<dbReference type="GO" id="GO:0008839">
    <property type="term" value="F:4-hydroxy-tetrahydrodipicolinate reductase"/>
    <property type="evidence" value="ECO:0007669"/>
    <property type="project" value="UniProtKB-UniRule"/>
</dbReference>
<feature type="active site" description="Proton donor/acceptor" evidence="9">
    <location>
        <position position="138"/>
    </location>
</feature>
<dbReference type="InterPro" id="IPR023940">
    <property type="entry name" value="DHDPR_bac"/>
</dbReference>
<keyword evidence="6 9" id="KW-0560">Oxidoreductase</keyword>
<dbReference type="FunFam" id="3.30.360.10:FF:000009">
    <property type="entry name" value="4-hydroxy-tetrahydrodipicolinate reductase"/>
    <property type="match status" value="1"/>
</dbReference>
<sequence>MRIILSGYGTMGKVVESLSIERNIEIVGIFSLIDIENSSYPVFKDAENLPEADAIIDFSHPDATEKLLKTAKVHKIAMVVATTGAREKLQSLMDEAAKEIPLFFSANMSYGVHVLTEALKFLTPLLSEDYDIEILERHHNKKIDAPSGTAVKLLEAIQSVNPDYFPIYDRSQGEHKRDKKEVGMSAMRGGTIVGEHEVMFAGTDEVIEITHRAQSKKIFADGALKAAEKLMNKEAGFYTFNNL</sequence>
<feature type="binding site" evidence="9">
    <location>
        <begin position="105"/>
        <end position="108"/>
    </location>
    <ligand>
        <name>NAD(+)</name>
        <dbReference type="ChEBI" id="CHEBI:57540"/>
    </ligand>
</feature>
<dbReference type="GO" id="GO:0009089">
    <property type="term" value="P:lysine biosynthetic process via diaminopimelate"/>
    <property type="evidence" value="ECO:0007669"/>
    <property type="project" value="UniProtKB-UniRule"/>
</dbReference>
<dbReference type="EMBL" id="FODF01000016">
    <property type="protein sequence ID" value="SEN82621.1"/>
    <property type="molecule type" value="Genomic_DNA"/>
</dbReference>
<dbReference type="InterPro" id="IPR036291">
    <property type="entry name" value="NAD(P)-bd_dom_sf"/>
</dbReference>
<evidence type="ECO:0000256" key="9">
    <source>
        <dbReference type="HAMAP-Rule" id="MF_00102"/>
    </source>
</evidence>
<dbReference type="Gene3D" id="3.30.360.10">
    <property type="entry name" value="Dihydrodipicolinate Reductase, domain 2"/>
    <property type="match status" value="1"/>
</dbReference>
<comment type="catalytic activity">
    <reaction evidence="9">
        <text>(S)-2,3,4,5-tetrahydrodipicolinate + NADP(+) + H2O = (2S,4S)-4-hydroxy-2,3,4,5-tetrahydrodipicolinate + NADPH + H(+)</text>
        <dbReference type="Rhea" id="RHEA:35331"/>
        <dbReference type="ChEBI" id="CHEBI:15377"/>
        <dbReference type="ChEBI" id="CHEBI:15378"/>
        <dbReference type="ChEBI" id="CHEBI:16845"/>
        <dbReference type="ChEBI" id="CHEBI:57783"/>
        <dbReference type="ChEBI" id="CHEBI:58349"/>
        <dbReference type="ChEBI" id="CHEBI:67139"/>
        <dbReference type="EC" id="1.17.1.8"/>
    </reaction>
</comment>
<comment type="caution">
    <text evidence="9">Was originally thought to be a dihydrodipicolinate reductase (DHDPR), catalyzing the conversion of dihydrodipicolinate to tetrahydrodipicolinate. However, it was shown in E.coli that the substrate of the enzymatic reaction is not dihydrodipicolinate (DHDP) but in fact (2S,4S)-4-hydroxy-2,3,4,5-tetrahydrodipicolinic acid (HTPA), the product released by the DapA-catalyzed reaction.</text>
</comment>
<accession>A0A1H8JPX7</accession>
<evidence type="ECO:0000313" key="14">
    <source>
        <dbReference type="Proteomes" id="UP000199512"/>
    </source>
</evidence>
<feature type="domain" description="Dihydrodipicolinate reductase C-terminal" evidence="12">
    <location>
        <begin position="111"/>
        <end position="242"/>
    </location>
</feature>
<comment type="similarity">
    <text evidence="1 9">Belongs to the DapB family.</text>
</comment>
<dbReference type="OrthoDB" id="9790352at2"/>
<dbReference type="Gene3D" id="3.40.50.720">
    <property type="entry name" value="NAD(P)-binding Rossmann-like Domain"/>
    <property type="match status" value="1"/>
</dbReference>
<comment type="function">
    <text evidence="9">Catalyzes the conversion of 4-hydroxy-tetrahydrodipicolinate (HTPA) to tetrahydrodipicolinate.</text>
</comment>
<dbReference type="GO" id="GO:0016726">
    <property type="term" value="F:oxidoreductase activity, acting on CH or CH2 groups, NAD or NADP as acceptor"/>
    <property type="evidence" value="ECO:0007669"/>
    <property type="project" value="UniProtKB-UniRule"/>
</dbReference>
<comment type="pathway">
    <text evidence="9">Amino-acid biosynthesis; L-lysine biosynthesis via DAP pathway; (S)-tetrahydrodipicolinate from L-aspartate: step 4/4.</text>
</comment>
<dbReference type="InterPro" id="IPR022663">
    <property type="entry name" value="DapB_C"/>
</dbReference>
<keyword evidence="4 9" id="KW-0521">NADP</keyword>
<keyword evidence="5 9" id="KW-0220">Diaminopimelate biosynthesis</keyword>
<gene>
    <name evidence="9" type="primary">dapB</name>
    <name evidence="13" type="ORF">SAMN05216454_1166</name>
</gene>
<dbReference type="PIRSF" id="PIRSF000161">
    <property type="entry name" value="DHPR"/>
    <property type="match status" value="1"/>
</dbReference>
<protein>
    <recommendedName>
        <fullName evidence="9 10">4-hydroxy-tetrahydrodipicolinate reductase</fullName>
        <shortName evidence="9">HTPA reductase</shortName>
        <ecNumber evidence="9 10">1.17.1.8</ecNumber>
    </recommendedName>
</protein>
<dbReference type="UniPathway" id="UPA00034">
    <property type="reaction ID" value="UER00018"/>
</dbReference>
<keyword evidence="14" id="KW-1185">Reference proteome</keyword>
<evidence type="ECO:0000256" key="2">
    <source>
        <dbReference type="ARBA" id="ARBA00022490"/>
    </source>
</evidence>
<keyword evidence="7 9" id="KW-0520">NAD</keyword>
<evidence type="ECO:0000256" key="1">
    <source>
        <dbReference type="ARBA" id="ARBA00006642"/>
    </source>
</evidence>
<dbReference type="InterPro" id="IPR022664">
    <property type="entry name" value="DapB_N_CS"/>
</dbReference>
<evidence type="ECO:0000256" key="5">
    <source>
        <dbReference type="ARBA" id="ARBA00022915"/>
    </source>
</evidence>
<reference evidence="13 14" key="1">
    <citation type="submission" date="2016-10" db="EMBL/GenBank/DDBJ databases">
        <authorList>
            <person name="de Groot N.N."/>
        </authorList>
    </citation>
    <scope>NUCLEOTIDE SEQUENCE [LARGE SCALE GENOMIC DNA]</scope>
    <source>
        <strain evidence="13 14">Calf135</strain>
    </source>
</reference>
<name>A0A1H8JPX7_9FIRM</name>
<dbReference type="PANTHER" id="PTHR20836">
    <property type="entry name" value="DIHYDRODIPICOLINATE REDUCTASE"/>
    <property type="match status" value="1"/>
</dbReference>
<dbReference type="NCBIfam" id="TIGR00036">
    <property type="entry name" value="dapB"/>
    <property type="match status" value="1"/>
</dbReference>